<keyword evidence="5" id="KW-1185">Reference proteome</keyword>
<keyword evidence="1" id="KW-0802">TPR repeat</keyword>
<feature type="chain" id="PRO_5032941179" evidence="2">
    <location>
        <begin position="26"/>
        <end position="453"/>
    </location>
</feature>
<comment type="caution">
    <text evidence="4">The sequence shown here is derived from an EMBL/GenBank/DDBJ whole genome shotgun (WGS) entry which is preliminary data.</text>
</comment>
<dbReference type="Pfam" id="PF05036">
    <property type="entry name" value="SPOR"/>
    <property type="match status" value="1"/>
</dbReference>
<keyword evidence="2" id="KW-0732">Signal</keyword>
<evidence type="ECO:0000256" key="2">
    <source>
        <dbReference type="SAM" id="SignalP"/>
    </source>
</evidence>
<dbReference type="Pfam" id="PF14559">
    <property type="entry name" value="TPR_19"/>
    <property type="match status" value="1"/>
</dbReference>
<evidence type="ECO:0000256" key="1">
    <source>
        <dbReference type="PROSITE-ProRule" id="PRU00339"/>
    </source>
</evidence>
<gene>
    <name evidence="4" type="ORF">FHR23_000150</name>
</gene>
<protein>
    <submittedName>
        <fullName evidence="4">Flp pilus assembly protein TadD</fullName>
    </submittedName>
</protein>
<dbReference type="AlphaFoldDB" id="A0A840YUD1"/>
<dbReference type="InterPro" id="IPR036680">
    <property type="entry name" value="SPOR-like_sf"/>
</dbReference>
<evidence type="ECO:0000313" key="4">
    <source>
        <dbReference type="EMBL" id="MBB5717243.1"/>
    </source>
</evidence>
<feature type="repeat" description="TPR" evidence="1">
    <location>
        <begin position="77"/>
        <end position="110"/>
    </location>
</feature>
<organism evidence="4 5">
    <name type="scientific">Stakelama sediminis</name>
    <dbReference type="NCBI Taxonomy" id="463200"/>
    <lineage>
        <taxon>Bacteria</taxon>
        <taxon>Pseudomonadati</taxon>
        <taxon>Pseudomonadota</taxon>
        <taxon>Alphaproteobacteria</taxon>
        <taxon>Sphingomonadales</taxon>
        <taxon>Sphingomonadaceae</taxon>
        <taxon>Stakelama</taxon>
    </lineage>
</organism>
<feature type="signal peptide" evidence="2">
    <location>
        <begin position="1"/>
        <end position="25"/>
    </location>
</feature>
<dbReference type="GO" id="GO:0042834">
    <property type="term" value="F:peptidoglycan binding"/>
    <property type="evidence" value="ECO:0007669"/>
    <property type="project" value="InterPro"/>
</dbReference>
<dbReference type="PROSITE" id="PS51257">
    <property type="entry name" value="PROKAR_LIPOPROTEIN"/>
    <property type="match status" value="1"/>
</dbReference>
<dbReference type="SMART" id="SM00028">
    <property type="entry name" value="TPR"/>
    <property type="match status" value="2"/>
</dbReference>
<dbReference type="PROSITE" id="PS50005">
    <property type="entry name" value="TPR"/>
    <property type="match status" value="1"/>
</dbReference>
<dbReference type="RefSeq" id="WP_184001039.1">
    <property type="nucleotide sequence ID" value="NZ_BAABIF010000004.1"/>
</dbReference>
<dbReference type="EMBL" id="JACIJI010000001">
    <property type="protein sequence ID" value="MBB5717243.1"/>
    <property type="molecule type" value="Genomic_DNA"/>
</dbReference>
<reference evidence="4 5" key="1">
    <citation type="submission" date="2020-08" db="EMBL/GenBank/DDBJ databases">
        <title>Genomic Encyclopedia of Type Strains, Phase IV (KMG-IV): sequencing the most valuable type-strain genomes for metagenomic binning, comparative biology and taxonomic classification.</title>
        <authorList>
            <person name="Goeker M."/>
        </authorList>
    </citation>
    <scope>NUCLEOTIDE SEQUENCE [LARGE SCALE GENOMIC DNA]</scope>
    <source>
        <strain evidence="4 5">DSM 27203</strain>
    </source>
</reference>
<dbReference type="Gene3D" id="3.30.70.1070">
    <property type="entry name" value="Sporulation related repeat"/>
    <property type="match status" value="1"/>
</dbReference>
<dbReference type="Gene3D" id="1.25.40.10">
    <property type="entry name" value="Tetratricopeptide repeat domain"/>
    <property type="match status" value="1"/>
</dbReference>
<evidence type="ECO:0000259" key="3">
    <source>
        <dbReference type="Pfam" id="PF05036"/>
    </source>
</evidence>
<name>A0A840YUD1_9SPHN</name>
<dbReference type="Proteomes" id="UP000554342">
    <property type="component" value="Unassembled WGS sequence"/>
</dbReference>
<dbReference type="InterPro" id="IPR007730">
    <property type="entry name" value="SPOR-like_dom"/>
</dbReference>
<sequence>MKTRTALMFGISALLLGGTMVGCSATHNMLASAGTVKPDSRKAQKSADKAGEALAKHDNDKAVRYAEQAVATAPQNAAYRALLGQSYLHDGRFASAEQALQDTLSLNPDNGRAALNLALAQTALGHWDDARATLNSHQNQIAPADRGLALALAGDPKGAVEILAKVARQPNANATARQNLALALALAGHWREARAIAAVDVAPGEIDDRIAQWAAFARPTHAYDQVASLLGVKSVGADAGQPVQLALKDSDTKLAAVAPIAPVASATPDADTAPAETDTQVAEAAAVPARAPQQVAQAAPVMPMAAQGPAVSFAPPREVAQAIPAHMVRKAAAQAAPKQAVAVRKAPEKAPTLSAGNYYVQLGAYENAAVAKEKWHRISRRNQRLASLTPSGMEAKVNGQSFYRLSVGGFARNDAVSLCRSVKANGGRCFVRADAGYQTANWVANKNIQLASR</sequence>
<evidence type="ECO:0000313" key="5">
    <source>
        <dbReference type="Proteomes" id="UP000554342"/>
    </source>
</evidence>
<feature type="domain" description="SPOR" evidence="3">
    <location>
        <begin position="355"/>
        <end position="432"/>
    </location>
</feature>
<dbReference type="InterPro" id="IPR011990">
    <property type="entry name" value="TPR-like_helical_dom_sf"/>
</dbReference>
<accession>A0A840YUD1</accession>
<proteinExistence type="predicted"/>
<dbReference type="InterPro" id="IPR019734">
    <property type="entry name" value="TPR_rpt"/>
</dbReference>
<dbReference type="SUPFAM" id="SSF48452">
    <property type="entry name" value="TPR-like"/>
    <property type="match status" value="1"/>
</dbReference>
<dbReference type="SUPFAM" id="SSF110997">
    <property type="entry name" value="Sporulation related repeat"/>
    <property type="match status" value="1"/>
</dbReference>